<dbReference type="EMBL" id="BMKK01000010">
    <property type="protein sequence ID" value="GGD73148.1"/>
    <property type="molecule type" value="Genomic_DNA"/>
</dbReference>
<evidence type="ECO:0000313" key="5">
    <source>
        <dbReference type="EMBL" id="GGD73148.1"/>
    </source>
</evidence>
<dbReference type="GO" id="GO:0045892">
    <property type="term" value="P:negative regulation of DNA-templated transcription"/>
    <property type="evidence" value="ECO:0007669"/>
    <property type="project" value="InterPro"/>
</dbReference>
<evidence type="ECO:0000256" key="3">
    <source>
        <dbReference type="ARBA" id="ARBA00023125"/>
    </source>
</evidence>
<gene>
    <name evidence="5" type="ORF">GCM10011514_41550</name>
</gene>
<dbReference type="Pfam" id="PF03965">
    <property type="entry name" value="Penicillinase_R"/>
    <property type="match status" value="1"/>
</dbReference>
<dbReference type="Gene3D" id="1.10.4040.10">
    <property type="entry name" value="Penicillinase repressor domain"/>
    <property type="match status" value="1"/>
</dbReference>
<dbReference type="Gene3D" id="1.10.10.10">
    <property type="entry name" value="Winged helix-like DNA-binding domain superfamily/Winged helix DNA-binding domain"/>
    <property type="match status" value="1"/>
</dbReference>
<dbReference type="InterPro" id="IPR036390">
    <property type="entry name" value="WH_DNA-bd_sf"/>
</dbReference>
<dbReference type="RefSeq" id="WP_188769020.1">
    <property type="nucleotide sequence ID" value="NZ_BMKK01000010.1"/>
</dbReference>
<dbReference type="SUPFAM" id="SSF46785">
    <property type="entry name" value="Winged helix' DNA-binding domain"/>
    <property type="match status" value="1"/>
</dbReference>
<protein>
    <submittedName>
        <fullName evidence="5">Transcriptional regulator</fullName>
    </submittedName>
</protein>
<keyword evidence="2" id="KW-0805">Transcription regulation</keyword>
<reference evidence="5" key="1">
    <citation type="journal article" date="2014" name="Int. J. Syst. Evol. Microbiol.">
        <title>Complete genome sequence of Corynebacterium casei LMG S-19264T (=DSM 44701T), isolated from a smear-ripened cheese.</title>
        <authorList>
            <consortium name="US DOE Joint Genome Institute (JGI-PGF)"/>
            <person name="Walter F."/>
            <person name="Albersmeier A."/>
            <person name="Kalinowski J."/>
            <person name="Ruckert C."/>
        </authorList>
    </citation>
    <scope>NUCLEOTIDE SEQUENCE</scope>
    <source>
        <strain evidence="5">CGMCC 1.15958</strain>
    </source>
</reference>
<dbReference type="PIRSF" id="PIRSF019455">
    <property type="entry name" value="CopR_AtkY"/>
    <property type="match status" value="1"/>
</dbReference>
<dbReference type="GO" id="GO:0003677">
    <property type="term" value="F:DNA binding"/>
    <property type="evidence" value="ECO:0007669"/>
    <property type="project" value="UniProtKB-KW"/>
</dbReference>
<proteinExistence type="inferred from homology"/>
<dbReference type="InterPro" id="IPR005650">
    <property type="entry name" value="BlaI_family"/>
</dbReference>
<dbReference type="InterPro" id="IPR036388">
    <property type="entry name" value="WH-like_DNA-bd_sf"/>
</dbReference>
<evidence type="ECO:0000256" key="2">
    <source>
        <dbReference type="ARBA" id="ARBA00023015"/>
    </source>
</evidence>
<sequence length="125" mass="14881">MELRELTRAEEEVMQILWEIEPTFVKDILEYFPEPKPAYNTVSTIIRILEQKGFVGHKAYGKTHQYHSLVSKEQYKSFATGKLMESYFENSVEEMFSFFVREKKIDMKEADEILRMIDKMKNSNP</sequence>
<accession>A0A917DW48</accession>
<evidence type="ECO:0000256" key="4">
    <source>
        <dbReference type="ARBA" id="ARBA00023163"/>
    </source>
</evidence>
<keyword evidence="6" id="KW-1185">Reference proteome</keyword>
<keyword evidence="3" id="KW-0238">DNA-binding</keyword>
<name>A0A917DW48_9BACT</name>
<organism evidence="5 6">
    <name type="scientific">Emticicia aquatilis</name>
    <dbReference type="NCBI Taxonomy" id="1537369"/>
    <lineage>
        <taxon>Bacteria</taxon>
        <taxon>Pseudomonadati</taxon>
        <taxon>Bacteroidota</taxon>
        <taxon>Cytophagia</taxon>
        <taxon>Cytophagales</taxon>
        <taxon>Leadbetterellaceae</taxon>
        <taxon>Emticicia</taxon>
    </lineage>
</organism>
<evidence type="ECO:0000313" key="6">
    <source>
        <dbReference type="Proteomes" id="UP000609064"/>
    </source>
</evidence>
<dbReference type="Proteomes" id="UP000609064">
    <property type="component" value="Unassembled WGS sequence"/>
</dbReference>
<evidence type="ECO:0000256" key="1">
    <source>
        <dbReference type="ARBA" id="ARBA00011046"/>
    </source>
</evidence>
<keyword evidence="4" id="KW-0804">Transcription</keyword>
<dbReference type="AlphaFoldDB" id="A0A917DW48"/>
<reference evidence="5" key="2">
    <citation type="submission" date="2020-09" db="EMBL/GenBank/DDBJ databases">
        <authorList>
            <person name="Sun Q."/>
            <person name="Zhou Y."/>
        </authorList>
    </citation>
    <scope>NUCLEOTIDE SEQUENCE</scope>
    <source>
        <strain evidence="5">CGMCC 1.15958</strain>
    </source>
</reference>
<comment type="similarity">
    <text evidence="1">Belongs to the BlaI transcriptional regulatory family.</text>
</comment>
<comment type="caution">
    <text evidence="5">The sequence shown here is derived from an EMBL/GenBank/DDBJ whole genome shotgun (WGS) entry which is preliminary data.</text>
</comment>